<comment type="subunit">
    <text evidence="4">Component of the exocyst complex.</text>
</comment>
<keyword evidence="7" id="KW-1185">Reference proteome</keyword>
<evidence type="ECO:0000256" key="2">
    <source>
        <dbReference type="ARBA" id="ARBA00022448"/>
    </source>
</evidence>
<name>A0A2P7YY70_9ASCO</name>
<dbReference type="GO" id="GO:0015031">
    <property type="term" value="P:protein transport"/>
    <property type="evidence" value="ECO:0007669"/>
    <property type="project" value="UniProtKB-KW"/>
</dbReference>
<gene>
    <name evidence="6" type="ORF">C7M61_000560</name>
</gene>
<dbReference type="VEuPathDB" id="FungiDB:C7M61_000560"/>
<evidence type="ECO:0000313" key="6">
    <source>
        <dbReference type="EMBL" id="PSK40896.1"/>
    </source>
</evidence>
<comment type="function">
    <text evidence="4">Component of the exocyst complex involved in the docking of exocytic vesicles with fusion sites on the plasma membrane.</text>
</comment>
<comment type="caution">
    <text evidence="6">The sequence shown here is derived from an EMBL/GenBank/DDBJ whole genome shotgun (WGS) entry which is preliminary data.</text>
</comment>
<comment type="similarity">
    <text evidence="1 4">Belongs to the SEC5 family.</text>
</comment>
<dbReference type="GeneID" id="36563953"/>
<dbReference type="RefSeq" id="XP_024715595.1">
    <property type="nucleotide sequence ID" value="XM_024855996.1"/>
</dbReference>
<keyword evidence="3 4" id="KW-0268">Exocytosis</keyword>
<dbReference type="PANTHER" id="PTHR13043:SF1">
    <property type="entry name" value="EXOCYST COMPLEX COMPONENT 2"/>
    <property type="match status" value="1"/>
</dbReference>
<keyword evidence="4" id="KW-0653">Protein transport</keyword>
<dbReference type="GO" id="GO:0000145">
    <property type="term" value="C:exocyst"/>
    <property type="evidence" value="ECO:0007669"/>
    <property type="project" value="UniProtKB-UniRule"/>
</dbReference>
<organism evidence="6 7">
    <name type="scientific">Candidozyma pseudohaemuli</name>
    <dbReference type="NCBI Taxonomy" id="418784"/>
    <lineage>
        <taxon>Eukaryota</taxon>
        <taxon>Fungi</taxon>
        <taxon>Dikarya</taxon>
        <taxon>Ascomycota</taxon>
        <taxon>Saccharomycotina</taxon>
        <taxon>Pichiomycetes</taxon>
        <taxon>Metschnikowiaceae</taxon>
        <taxon>Candidozyma</taxon>
    </lineage>
</organism>
<dbReference type="InterPro" id="IPR039481">
    <property type="entry name" value="EXOC2/Sec5_N_dom"/>
</dbReference>
<evidence type="ECO:0000313" key="7">
    <source>
        <dbReference type="Proteomes" id="UP000241107"/>
    </source>
</evidence>
<dbReference type="EMBL" id="PYFQ01000001">
    <property type="protein sequence ID" value="PSK40896.1"/>
    <property type="molecule type" value="Genomic_DNA"/>
</dbReference>
<dbReference type="STRING" id="418784.A0A2P7YY70"/>
<protein>
    <recommendedName>
        <fullName evidence="4">Exocyst complex component SEC5</fullName>
    </recommendedName>
</protein>
<evidence type="ECO:0000256" key="4">
    <source>
        <dbReference type="RuleBase" id="RU365069"/>
    </source>
</evidence>
<dbReference type="OrthoDB" id="26242at2759"/>
<dbReference type="GO" id="GO:0006887">
    <property type="term" value="P:exocytosis"/>
    <property type="evidence" value="ECO:0007669"/>
    <property type="project" value="UniProtKB-KW"/>
</dbReference>
<reference evidence="6 7" key="1">
    <citation type="submission" date="2018-03" db="EMBL/GenBank/DDBJ databases">
        <title>Candida pseudohaemulonii genome assembly and annotation.</title>
        <authorList>
            <person name="Munoz J.F."/>
            <person name="Gade L.G."/>
            <person name="Chow N.A."/>
            <person name="Litvintseva A.P."/>
            <person name="Loparev V.N."/>
            <person name="Cuomo C.A."/>
        </authorList>
    </citation>
    <scope>NUCLEOTIDE SEQUENCE [LARGE SCALE GENOMIC DNA]</scope>
    <source>
        <strain evidence="6 7">B12108</strain>
    </source>
</reference>
<evidence type="ECO:0000256" key="3">
    <source>
        <dbReference type="ARBA" id="ARBA00022483"/>
    </source>
</evidence>
<dbReference type="GO" id="GO:0006893">
    <property type="term" value="P:Golgi to plasma membrane transport"/>
    <property type="evidence" value="ECO:0007669"/>
    <property type="project" value="UniProtKB-UniRule"/>
</dbReference>
<dbReference type="AlphaFoldDB" id="A0A2P7YY70"/>
<keyword evidence="2 4" id="KW-0813">Transport</keyword>
<evidence type="ECO:0000259" key="5">
    <source>
        <dbReference type="Pfam" id="PF15469"/>
    </source>
</evidence>
<proteinExistence type="inferred from homology"/>
<accession>A0A2P7YY70</accession>
<dbReference type="InterPro" id="IPR029175">
    <property type="entry name" value="EXOC2/Sec5"/>
</dbReference>
<feature type="domain" description="Exocyst complex component EXOC2/Sec5 N-terminal" evidence="5">
    <location>
        <begin position="76"/>
        <end position="966"/>
    </location>
</feature>
<sequence length="967" mass="112076">MLNYNDNDQTILAFYGSSVLEPRSLADFKNQKDLLPPDNLDQLSPEELCVVLANFLKDADNVNASAYQFGGEDMKDPLTGQDLVNLLLRKGAIGSENDLALYKYVVSSQMFNSQSYLSVVHKDTPMENLVASLDMLDRSIRSQTSQLKSVLNENYTSFVDCKQYIDDVLVSFKGSKTRAQKESEKSRVFNPNSRWNKKLQAGENISSQLEESINNLNLSSSLMIRPIMEHNAKESKVTKLIAFIQKNKFFFDLPKNLVEYLSVHNHDQFIDDYNTFLKEKEYIYHRRENALKKAQSTNDESEVKKVEQEYTLYFTVLHRVFGEIEKIAEEFRKKAFRDLLSMDHEVAVRGKSNKSALDIKFIDLVDKLHRLNKDSEKTNPILDFLNDQLKKLQNDLSYQDDKFETKFSMMQKKLLDYITSLSNQREGGSNVRHIEEKFDSVEEFFGTSSSVKSSNVDELKEAAIAEIFGSPDNLDLSIINETWLVLLNYIKYLEEFFTNVVQKFVKNYVHYADPNNGFHVDTEGALRTAFFQMCNNMVAHVVSIFESEADVDQMKVTPASFPNFLPHHTNSLSTIFHLSEINSRIGRLLTKVATYVAQIGNTSKSLDTNKQIKLLKESCALIEQRILEAICATWVNDCSQFYDLENWDKYKIDGNSKATVYTKLMQVMQYYERYVLRRLSILVFDRSHIGDSDIKVVAAYPSKRTLVSLEIQFIRSINVLMDSIMKKFTSTKAEFNAVYNTANHDIDKDIYKIMTMNNFQILGDVMFPSLIRRFDQLFQKDLHKQNLKLYADLDKVKITVLDEISENEKAWIENKVKDHFESLEKKAFQENFHVDPFVYECLMHFVKLVYIVKPITAEQIFNNMVHELQNHFLKQFTISIREVKQKQHIIVRILGNLRLDLDYFIDVFEASDSLRLDDYSLSLGRVAVNEIKECENIFTDLDYTDNDIEQALNQAVHQSQKEFACFV</sequence>
<dbReference type="PANTHER" id="PTHR13043">
    <property type="entry name" value="EXOCYST COMPLEX COMPONENT SEC5"/>
    <property type="match status" value="1"/>
</dbReference>
<dbReference type="Proteomes" id="UP000241107">
    <property type="component" value="Unassembled WGS sequence"/>
</dbReference>
<dbReference type="Pfam" id="PF15469">
    <property type="entry name" value="Sec5"/>
    <property type="match status" value="1"/>
</dbReference>
<evidence type="ECO:0000256" key="1">
    <source>
        <dbReference type="ARBA" id="ARBA00010578"/>
    </source>
</evidence>